<name>A0A2B7XS62_POLH7</name>
<dbReference type="AlphaFoldDB" id="A0A2B7XS62"/>
<evidence type="ECO:0000313" key="4">
    <source>
        <dbReference type="EMBL" id="PGH11428.1"/>
    </source>
</evidence>
<sequence length="363" mass="40199">MSTGDKDGDTWHTSLPLEIQDLIFDRLCDIPDPGGSRRRTFLTSSSPCRDVCAWIGNYQLVCRSWHTAINRAISRTSSLLQIFYIAPDGFACRALGRFLDDPIVESIHRIPSDSGITSCPDRLTQDDVEGRQNSSDQLSSLLVLATRRNFLTTISLLLTSGTDVIAADTQARANGYPLLCYTVSNNSLSAAKMLLAAGLPVNAPDVYWPLADVAQAGNLEILEVLLMAGADPDVQVQFKYETADLWQCAAGCTDGAGMFKVLLNQGMRVDSGKSSLDRHPFVQAVRFGNVEGVEMLLDWGALDIEEVRDLDEELEELEEAMKTGYEEYKKMESVLVERGVLEIPRRKRIKVWGENVRIMVSTN</sequence>
<keyword evidence="1" id="KW-0677">Repeat</keyword>
<comment type="caution">
    <text evidence="4">The sequence shown here is derived from an EMBL/GenBank/DDBJ whole genome shotgun (WGS) entry which is preliminary data.</text>
</comment>
<dbReference type="InterPro" id="IPR002110">
    <property type="entry name" value="Ankyrin_rpt"/>
</dbReference>
<evidence type="ECO:0000256" key="2">
    <source>
        <dbReference type="ARBA" id="ARBA00023043"/>
    </source>
</evidence>
<dbReference type="EMBL" id="PDNA01000132">
    <property type="protein sequence ID" value="PGH11428.1"/>
    <property type="molecule type" value="Genomic_DNA"/>
</dbReference>
<organism evidence="4 5">
    <name type="scientific">Polytolypa hystricis (strain UAMH7299)</name>
    <dbReference type="NCBI Taxonomy" id="1447883"/>
    <lineage>
        <taxon>Eukaryota</taxon>
        <taxon>Fungi</taxon>
        <taxon>Dikarya</taxon>
        <taxon>Ascomycota</taxon>
        <taxon>Pezizomycotina</taxon>
        <taxon>Eurotiomycetes</taxon>
        <taxon>Eurotiomycetidae</taxon>
        <taxon>Onygenales</taxon>
        <taxon>Onygenales incertae sedis</taxon>
        <taxon>Polytolypa</taxon>
    </lineage>
</organism>
<evidence type="ECO:0000256" key="3">
    <source>
        <dbReference type="SAM" id="Coils"/>
    </source>
</evidence>
<keyword evidence="5" id="KW-1185">Reference proteome</keyword>
<reference evidence="4 5" key="1">
    <citation type="submission" date="2017-10" db="EMBL/GenBank/DDBJ databases">
        <title>Comparative genomics in systemic dimorphic fungi from Ajellomycetaceae.</title>
        <authorList>
            <person name="Munoz J.F."/>
            <person name="Mcewen J.G."/>
            <person name="Clay O.K."/>
            <person name="Cuomo C.A."/>
        </authorList>
    </citation>
    <scope>NUCLEOTIDE SEQUENCE [LARGE SCALE GENOMIC DNA]</scope>
    <source>
        <strain evidence="4 5">UAMH7299</strain>
    </source>
</reference>
<gene>
    <name evidence="4" type="ORF">AJ80_07106</name>
</gene>
<dbReference type="OrthoDB" id="341259at2759"/>
<feature type="coiled-coil region" evidence="3">
    <location>
        <begin position="300"/>
        <end position="334"/>
    </location>
</feature>
<dbReference type="SMART" id="SM00248">
    <property type="entry name" value="ANK"/>
    <property type="match status" value="4"/>
</dbReference>
<dbReference type="Gene3D" id="1.25.40.20">
    <property type="entry name" value="Ankyrin repeat-containing domain"/>
    <property type="match status" value="1"/>
</dbReference>
<accession>A0A2B7XS62</accession>
<dbReference type="PANTHER" id="PTHR24198">
    <property type="entry name" value="ANKYRIN REPEAT AND PROTEIN KINASE DOMAIN-CONTAINING PROTEIN"/>
    <property type="match status" value="1"/>
</dbReference>
<protein>
    <submittedName>
        <fullName evidence="4">Uncharacterized protein</fullName>
    </submittedName>
</protein>
<dbReference type="InterPro" id="IPR036770">
    <property type="entry name" value="Ankyrin_rpt-contain_sf"/>
</dbReference>
<keyword evidence="2" id="KW-0040">ANK repeat</keyword>
<proteinExistence type="predicted"/>
<dbReference type="Pfam" id="PF12796">
    <property type="entry name" value="Ank_2"/>
    <property type="match status" value="1"/>
</dbReference>
<evidence type="ECO:0000313" key="5">
    <source>
        <dbReference type="Proteomes" id="UP000224634"/>
    </source>
</evidence>
<dbReference type="Proteomes" id="UP000224634">
    <property type="component" value="Unassembled WGS sequence"/>
</dbReference>
<dbReference type="PANTHER" id="PTHR24198:SF165">
    <property type="entry name" value="ANKYRIN REPEAT-CONTAINING PROTEIN-RELATED"/>
    <property type="match status" value="1"/>
</dbReference>
<evidence type="ECO:0000256" key="1">
    <source>
        <dbReference type="ARBA" id="ARBA00022737"/>
    </source>
</evidence>
<dbReference type="STRING" id="1447883.A0A2B7XS62"/>
<keyword evidence="3" id="KW-0175">Coiled coil</keyword>
<dbReference type="SUPFAM" id="SSF48403">
    <property type="entry name" value="Ankyrin repeat"/>
    <property type="match status" value="1"/>
</dbReference>